<gene>
    <name evidence="1" type="ORF">HG542_02660</name>
</gene>
<dbReference type="AlphaFoldDB" id="A0A7Y7B075"/>
<protein>
    <submittedName>
        <fullName evidence="1">Uncharacterized protein</fullName>
    </submittedName>
</protein>
<dbReference type="Proteomes" id="UP000587462">
    <property type="component" value="Unassembled WGS sequence"/>
</dbReference>
<name>A0A7Y7B075_STRMO</name>
<evidence type="ECO:0000313" key="2">
    <source>
        <dbReference type="Proteomes" id="UP000587462"/>
    </source>
</evidence>
<sequence length="77" mass="8582">MSVGWDDPQYRVVYKRLSSLIAQKRRAGTFPSTPADLDRPGLRQYALQSVGAALAAGECPCAYAELVRLRRPLEAFR</sequence>
<evidence type="ECO:0000313" key="1">
    <source>
        <dbReference type="EMBL" id="NVK76557.1"/>
    </source>
</evidence>
<organism evidence="1 2">
    <name type="scientific">Streptomyces morookaense</name>
    <name type="common">Streptoverticillium morookaense</name>
    <dbReference type="NCBI Taxonomy" id="1970"/>
    <lineage>
        <taxon>Bacteria</taxon>
        <taxon>Bacillati</taxon>
        <taxon>Actinomycetota</taxon>
        <taxon>Actinomycetes</taxon>
        <taxon>Kitasatosporales</taxon>
        <taxon>Streptomycetaceae</taxon>
        <taxon>Streptomyces</taxon>
    </lineage>
</organism>
<reference evidence="1 2" key="1">
    <citation type="submission" date="2020-04" db="EMBL/GenBank/DDBJ databases">
        <title>Draft Genome Sequence of Streptomyces morookaense DSM 40503, an 8-azaguanine-producing strain.</title>
        <authorList>
            <person name="Qi J."/>
            <person name="Gao J.-M."/>
        </authorList>
    </citation>
    <scope>NUCLEOTIDE SEQUENCE [LARGE SCALE GENOMIC DNA]</scope>
    <source>
        <strain evidence="1 2">DSM 40503</strain>
    </source>
</reference>
<proteinExistence type="predicted"/>
<keyword evidence="2" id="KW-1185">Reference proteome</keyword>
<dbReference type="RefSeq" id="WP_171078347.1">
    <property type="nucleotide sequence ID" value="NZ_BNBU01000001.1"/>
</dbReference>
<dbReference type="EMBL" id="JABBXF010000004">
    <property type="protein sequence ID" value="NVK76557.1"/>
    <property type="molecule type" value="Genomic_DNA"/>
</dbReference>
<comment type="caution">
    <text evidence="1">The sequence shown here is derived from an EMBL/GenBank/DDBJ whole genome shotgun (WGS) entry which is preliminary data.</text>
</comment>
<accession>A0A7Y7B075</accession>